<feature type="region of interest" description="Disordered" evidence="1">
    <location>
        <begin position="22"/>
        <end position="129"/>
    </location>
</feature>
<feature type="compositionally biased region" description="Polar residues" evidence="1">
    <location>
        <begin position="40"/>
        <end position="61"/>
    </location>
</feature>
<proteinExistence type="predicted"/>
<keyword evidence="4" id="KW-1185">Reference proteome</keyword>
<organism evidence="3 4">
    <name type="scientific">Actinidia rufa</name>
    <dbReference type="NCBI Taxonomy" id="165716"/>
    <lineage>
        <taxon>Eukaryota</taxon>
        <taxon>Viridiplantae</taxon>
        <taxon>Streptophyta</taxon>
        <taxon>Embryophyta</taxon>
        <taxon>Tracheophyta</taxon>
        <taxon>Spermatophyta</taxon>
        <taxon>Magnoliopsida</taxon>
        <taxon>eudicotyledons</taxon>
        <taxon>Gunneridae</taxon>
        <taxon>Pentapetalae</taxon>
        <taxon>asterids</taxon>
        <taxon>Ericales</taxon>
        <taxon>Actinidiaceae</taxon>
        <taxon>Actinidia</taxon>
    </lineage>
</organism>
<evidence type="ECO:0000313" key="4">
    <source>
        <dbReference type="Proteomes" id="UP000585474"/>
    </source>
</evidence>
<evidence type="ECO:0000256" key="1">
    <source>
        <dbReference type="SAM" id="MobiDB-lite"/>
    </source>
</evidence>
<evidence type="ECO:0000313" key="3">
    <source>
        <dbReference type="EMBL" id="GFZ06547.1"/>
    </source>
</evidence>
<dbReference type="EMBL" id="BJWL01000018">
    <property type="protein sequence ID" value="GFZ06525.1"/>
    <property type="molecule type" value="Genomic_DNA"/>
</dbReference>
<comment type="caution">
    <text evidence="3">The sequence shown here is derived from an EMBL/GenBank/DDBJ whole genome shotgun (WGS) entry which is preliminary data.</text>
</comment>
<dbReference type="AlphaFoldDB" id="A0A7J0G702"/>
<reference evidence="3 4" key="1">
    <citation type="submission" date="2019-07" db="EMBL/GenBank/DDBJ databases">
        <title>De Novo Assembly of kiwifruit Actinidia rufa.</title>
        <authorList>
            <person name="Sugita-Konishi S."/>
            <person name="Sato K."/>
            <person name="Mori E."/>
            <person name="Abe Y."/>
            <person name="Kisaki G."/>
            <person name="Hamano K."/>
            <person name="Suezawa K."/>
            <person name="Otani M."/>
            <person name="Fukuda T."/>
            <person name="Manabe T."/>
            <person name="Gomi K."/>
            <person name="Tabuchi M."/>
            <person name="Akimitsu K."/>
            <person name="Kataoka I."/>
        </authorList>
    </citation>
    <scope>NUCLEOTIDE SEQUENCE [LARGE SCALE GENOMIC DNA]</scope>
    <source>
        <strain evidence="4">cv. Fuchu</strain>
        <strain evidence="3">Fuchu</strain>
    </source>
</reference>
<protein>
    <submittedName>
        <fullName evidence="3">Uncharacterized protein</fullName>
    </submittedName>
</protein>
<dbReference type="EMBL" id="BJWL01000018">
    <property type="protein sequence ID" value="GFZ06547.1"/>
    <property type="molecule type" value="Genomic_DNA"/>
</dbReference>
<evidence type="ECO:0000313" key="2">
    <source>
        <dbReference type="EMBL" id="GFZ06525.1"/>
    </source>
</evidence>
<name>A0A7J0G702_9ERIC</name>
<sequence>MIFMTTHVWPLAICISNPLSKWKRSQSSTSSPPLSKVDNKTTTASGNNMKVNLRGSNNPALQHSVHPTHLPGLTMTTNTTSQPPQPHCYRHKDDGEEAAAETMSRCGDARDGTEGTRPAFQVQSQSSDAKSALFDSKCGHYDGHIPLYS</sequence>
<dbReference type="Proteomes" id="UP000585474">
    <property type="component" value="Unassembled WGS sequence"/>
</dbReference>
<feature type="compositionally biased region" description="Low complexity" evidence="1">
    <location>
        <begin position="25"/>
        <end position="36"/>
    </location>
</feature>
<gene>
    <name evidence="2" type="ORF">Acr_18g0006950</name>
    <name evidence="3" type="ORF">Acr_18g0007170</name>
</gene>
<accession>A0A7J0G702</accession>